<organism evidence="2 3">
    <name type="scientific">Marinococcus luteus</name>
    <dbReference type="NCBI Taxonomy" id="1122204"/>
    <lineage>
        <taxon>Bacteria</taxon>
        <taxon>Bacillati</taxon>
        <taxon>Bacillota</taxon>
        <taxon>Bacilli</taxon>
        <taxon>Bacillales</taxon>
        <taxon>Bacillaceae</taxon>
        <taxon>Marinococcus</taxon>
    </lineage>
</organism>
<evidence type="ECO:0000313" key="3">
    <source>
        <dbReference type="Proteomes" id="UP000199488"/>
    </source>
</evidence>
<keyword evidence="3" id="KW-1185">Reference proteome</keyword>
<protein>
    <submittedName>
        <fullName evidence="2">Uncharacterized protein</fullName>
    </submittedName>
</protein>
<dbReference type="STRING" id="1122204.SAMN05421781_0438"/>
<feature type="transmembrane region" description="Helical" evidence="1">
    <location>
        <begin position="31"/>
        <end position="52"/>
    </location>
</feature>
<evidence type="ECO:0000313" key="2">
    <source>
        <dbReference type="EMBL" id="SDW09857.1"/>
    </source>
</evidence>
<gene>
    <name evidence="2" type="ORF">SAMN05421781_0438</name>
</gene>
<dbReference type="AlphaFoldDB" id="A0A1H2QRN5"/>
<accession>A0A1H2QRN5</accession>
<dbReference type="EMBL" id="FNNC01000001">
    <property type="protein sequence ID" value="SDW09857.1"/>
    <property type="molecule type" value="Genomic_DNA"/>
</dbReference>
<sequence>MTIRQITVLSALIISIAVLLCMAYFETEILAVMIPLAIVAVIGAGSLTADVIKNKRQGEKENS</sequence>
<proteinExistence type="predicted"/>
<dbReference type="RefSeq" id="WP_091610586.1">
    <property type="nucleotide sequence ID" value="NZ_FNNC01000001.1"/>
</dbReference>
<reference evidence="2 3" key="1">
    <citation type="submission" date="2016-10" db="EMBL/GenBank/DDBJ databases">
        <authorList>
            <person name="de Groot N.N."/>
        </authorList>
    </citation>
    <scope>NUCLEOTIDE SEQUENCE [LARGE SCALE GENOMIC DNA]</scope>
    <source>
        <strain evidence="2 3">DSM 23126</strain>
    </source>
</reference>
<evidence type="ECO:0000256" key="1">
    <source>
        <dbReference type="SAM" id="Phobius"/>
    </source>
</evidence>
<keyword evidence="1" id="KW-0472">Membrane</keyword>
<keyword evidence="1" id="KW-1133">Transmembrane helix</keyword>
<feature type="transmembrane region" description="Helical" evidence="1">
    <location>
        <begin position="7"/>
        <end position="25"/>
    </location>
</feature>
<name>A0A1H2QRN5_9BACI</name>
<keyword evidence="1" id="KW-0812">Transmembrane</keyword>
<dbReference type="Proteomes" id="UP000199488">
    <property type="component" value="Unassembled WGS sequence"/>
</dbReference>